<evidence type="ECO:0000313" key="3">
    <source>
        <dbReference type="Proteomes" id="UP000016660"/>
    </source>
</evidence>
<evidence type="ECO:0000256" key="1">
    <source>
        <dbReference type="SAM" id="Phobius"/>
    </source>
</evidence>
<keyword evidence="1" id="KW-0472">Membrane</keyword>
<feature type="transmembrane region" description="Helical" evidence="1">
    <location>
        <begin position="28"/>
        <end position="52"/>
    </location>
</feature>
<dbReference type="Proteomes" id="UP000016660">
    <property type="component" value="Unassembled WGS sequence"/>
</dbReference>
<keyword evidence="3" id="KW-1185">Reference proteome</keyword>
<dbReference type="EMBL" id="AWUY01000105">
    <property type="protein sequence ID" value="ERJ76950.1"/>
    <property type="molecule type" value="Genomic_DNA"/>
</dbReference>
<reference evidence="2 3" key="1">
    <citation type="submission" date="2013-06" db="EMBL/GenBank/DDBJ databases">
        <authorList>
            <person name="Weinstock G."/>
            <person name="Sodergren E."/>
            <person name="Lobos E.A."/>
            <person name="Fulton L."/>
            <person name="Fulton R."/>
            <person name="Courtney L."/>
            <person name="Fronick C."/>
            <person name="O'Laughlin M."/>
            <person name="Godfrey J."/>
            <person name="Wilson R.M."/>
            <person name="Miner T."/>
            <person name="Farmer C."/>
            <person name="Delehaunty K."/>
            <person name="Cordes M."/>
            <person name="Minx P."/>
            <person name="Tomlinson C."/>
            <person name="Chen J."/>
            <person name="Wollam A."/>
            <person name="Pepin K.H."/>
            <person name="Bhonagiri V."/>
            <person name="Zhang X."/>
            <person name="Warren W."/>
            <person name="Mitreva M."/>
            <person name="Mardis E.R."/>
            <person name="Wilson R.K."/>
        </authorList>
    </citation>
    <scope>NUCLEOTIDE SEQUENCE [LARGE SCALE GENOMIC DNA]</scope>
    <source>
        <strain evidence="2 3">ATCC 29426</strain>
    </source>
</reference>
<sequence>MVFKTYCFAPQNNRFFGLKEPVLTCKRLGVACGRIWIVLFFCNIGNSFYFVLKK</sequence>
<name>A0ABN0NSC4_9BACT</name>
<protein>
    <submittedName>
        <fullName evidence="2">Uncharacterized protein</fullName>
    </submittedName>
</protein>
<keyword evidence="1" id="KW-1133">Transmembrane helix</keyword>
<organism evidence="2 3">
    <name type="scientific">Prevotella disiens JCM 6334 = ATCC 29426</name>
    <dbReference type="NCBI Taxonomy" id="1235811"/>
    <lineage>
        <taxon>Bacteria</taxon>
        <taxon>Pseudomonadati</taxon>
        <taxon>Bacteroidota</taxon>
        <taxon>Bacteroidia</taxon>
        <taxon>Bacteroidales</taxon>
        <taxon>Prevotellaceae</taxon>
        <taxon>Prevotella</taxon>
    </lineage>
</organism>
<accession>A0ABN0NSC4</accession>
<evidence type="ECO:0000313" key="2">
    <source>
        <dbReference type="EMBL" id="ERJ76950.1"/>
    </source>
</evidence>
<keyword evidence="1" id="KW-0812">Transmembrane</keyword>
<comment type="caution">
    <text evidence="2">The sequence shown here is derived from an EMBL/GenBank/DDBJ whole genome shotgun (WGS) entry which is preliminary data.</text>
</comment>
<proteinExistence type="predicted"/>
<gene>
    <name evidence="2" type="ORF">HMPREF0653_01318</name>
</gene>